<dbReference type="SUPFAM" id="SSF48208">
    <property type="entry name" value="Six-hairpin glycosidases"/>
    <property type="match status" value="1"/>
</dbReference>
<dbReference type="AlphaFoldDB" id="A0A344TQI0"/>
<organism evidence="3 4">
    <name type="scientific">Runella rosea</name>
    <dbReference type="NCBI Taxonomy" id="2259595"/>
    <lineage>
        <taxon>Bacteria</taxon>
        <taxon>Pseudomonadati</taxon>
        <taxon>Bacteroidota</taxon>
        <taxon>Cytophagia</taxon>
        <taxon>Cytophagales</taxon>
        <taxon>Spirosomataceae</taxon>
        <taxon>Runella</taxon>
    </lineage>
</organism>
<dbReference type="NCBIfam" id="NF009774">
    <property type="entry name" value="PRK13271.1"/>
    <property type="match status" value="1"/>
</dbReference>
<dbReference type="EMBL" id="CP030850">
    <property type="protein sequence ID" value="AXE20901.1"/>
    <property type="molecule type" value="Genomic_DNA"/>
</dbReference>
<dbReference type="PROSITE" id="PS00928">
    <property type="entry name" value="TREHALASE_2"/>
    <property type="match status" value="1"/>
</dbReference>
<dbReference type="NCBIfam" id="NF009773">
    <property type="entry name" value="PRK13270.1"/>
    <property type="match status" value="1"/>
</dbReference>
<dbReference type="PANTHER" id="PTHR23403">
    <property type="entry name" value="TREHALASE"/>
    <property type="match status" value="1"/>
</dbReference>
<dbReference type="Gene3D" id="1.50.10.10">
    <property type="match status" value="1"/>
</dbReference>
<dbReference type="InterPro" id="IPR001661">
    <property type="entry name" value="Glyco_hydro_37"/>
</dbReference>
<dbReference type="PROSITE" id="PS00927">
    <property type="entry name" value="TREHALASE_1"/>
    <property type="match status" value="1"/>
</dbReference>
<dbReference type="GO" id="GO:0005993">
    <property type="term" value="P:trehalose catabolic process"/>
    <property type="evidence" value="ECO:0007669"/>
    <property type="project" value="TreeGrafter"/>
</dbReference>
<dbReference type="GO" id="GO:0004555">
    <property type="term" value="F:alpha,alpha-trehalase activity"/>
    <property type="evidence" value="ECO:0007669"/>
    <property type="project" value="InterPro"/>
</dbReference>
<dbReference type="Pfam" id="PF01204">
    <property type="entry name" value="Trehalase"/>
    <property type="match status" value="1"/>
</dbReference>
<dbReference type="KEGG" id="run:DR864_25755"/>
<dbReference type="PRINTS" id="PR00744">
    <property type="entry name" value="GLHYDRLASE37"/>
</dbReference>
<evidence type="ECO:0000313" key="4">
    <source>
        <dbReference type="Proteomes" id="UP000251993"/>
    </source>
</evidence>
<sequence>MTLPETQMADRILAENFQTLFDTVQRSSLFSDSKTFSDAITKVSLAQILDSYHQRKNVADFDLKAFIEQNFILPAEQASEYQSDLNKPIQQHLDDLWEVLTRQPSTSESQGSLIPLPFSYVVPGGRFREIYYWDSYFTMLGLQVSGREALVESMVNNFAHLIDTLGFIPNGNRTYYLGRSQPPFFALMVNLVAESQGEQVWQRYLPQLEKEYAFWMRGCEELSPNQTVKNRVVRLPDGSILNRYWDDIALPRPEAYKEDVALAAQVQDQSPEEVYRHLRAAAESGWDFSSRWFKDSQTMQTIHTTDLIPVDLNCLLWYLEKRLQRAYELGGNVLLANRYEEKAAQRHTAIQAFFWNEAAGFYFDYDWKLKRQKDNGTLAAAFPLFFSLSTSAQAGRVAQVLEKKFLQKNGLLTTLQFTHEQWDAPNGWAPLQWIAYQGLKNYQLDALATRVKNNWMNNNETYYAKTGKMMEKYNVLTDDISAQDGEYPNQDGFGWTNGVYLKMKE</sequence>
<evidence type="ECO:0000313" key="3">
    <source>
        <dbReference type="EMBL" id="AXE20901.1"/>
    </source>
</evidence>
<proteinExistence type="predicted"/>
<keyword evidence="2" id="KW-0326">Glycosidase</keyword>
<keyword evidence="1" id="KW-0378">Hydrolase</keyword>
<evidence type="ECO:0000256" key="1">
    <source>
        <dbReference type="ARBA" id="ARBA00022801"/>
    </source>
</evidence>
<dbReference type="InterPro" id="IPR012341">
    <property type="entry name" value="6hp_glycosidase-like_sf"/>
</dbReference>
<keyword evidence="4" id="KW-1185">Reference proteome</keyword>
<dbReference type="InterPro" id="IPR018232">
    <property type="entry name" value="Glyco_hydro_37_CS"/>
</dbReference>
<reference evidence="3 4" key="1">
    <citation type="submission" date="2018-07" db="EMBL/GenBank/DDBJ databases">
        <title>Genome sequencing of Runella.</title>
        <authorList>
            <person name="Baek M.-G."/>
            <person name="Yi H."/>
        </authorList>
    </citation>
    <scope>NUCLEOTIDE SEQUENCE [LARGE SCALE GENOMIC DNA]</scope>
    <source>
        <strain evidence="3 4">HYN0085</strain>
    </source>
</reference>
<evidence type="ECO:0000256" key="2">
    <source>
        <dbReference type="ARBA" id="ARBA00023295"/>
    </source>
</evidence>
<name>A0A344TQI0_9BACT</name>
<dbReference type="Proteomes" id="UP000251993">
    <property type="component" value="Chromosome"/>
</dbReference>
<dbReference type="PANTHER" id="PTHR23403:SF1">
    <property type="entry name" value="TREHALASE"/>
    <property type="match status" value="1"/>
</dbReference>
<protein>
    <submittedName>
        <fullName evidence="3">Trehalase</fullName>
    </submittedName>
</protein>
<dbReference type="OrthoDB" id="106887at2"/>
<gene>
    <name evidence="3" type="ORF">DR864_25755</name>
</gene>
<dbReference type="InterPro" id="IPR008928">
    <property type="entry name" value="6-hairpin_glycosidase_sf"/>
</dbReference>
<accession>A0A344TQI0</accession>